<gene>
    <name evidence="3" type="ORF">DFR70_111127</name>
</gene>
<dbReference type="EMBL" id="QJKF01000011">
    <property type="protein sequence ID" value="PXX59743.1"/>
    <property type="molecule type" value="Genomic_DNA"/>
</dbReference>
<keyword evidence="2" id="KW-0732">Signal</keyword>
<dbReference type="RefSeq" id="WP_040740689.1">
    <property type="nucleotide sequence ID" value="NZ_QJKF01000011.1"/>
</dbReference>
<dbReference type="Gene3D" id="2.60.40.1650">
    <property type="entry name" value="Porin MspA (Ig-like beta-sandwich domain)"/>
    <property type="match status" value="2"/>
</dbReference>
<evidence type="ECO:0000313" key="3">
    <source>
        <dbReference type="EMBL" id="PXX59743.1"/>
    </source>
</evidence>
<proteinExistence type="predicted"/>
<feature type="signal peptide" evidence="2">
    <location>
        <begin position="1"/>
        <end position="31"/>
    </location>
</feature>
<dbReference type="Proteomes" id="UP000247569">
    <property type="component" value="Unassembled WGS sequence"/>
</dbReference>
<evidence type="ECO:0000256" key="1">
    <source>
        <dbReference type="SAM" id="MobiDB-lite"/>
    </source>
</evidence>
<protein>
    <submittedName>
        <fullName evidence="3">MspA protein</fullName>
    </submittedName>
</protein>
<feature type="region of interest" description="Disordered" evidence="1">
    <location>
        <begin position="118"/>
        <end position="141"/>
    </location>
</feature>
<organism evidence="3 4">
    <name type="scientific">Nocardia tenerifensis</name>
    <dbReference type="NCBI Taxonomy" id="228006"/>
    <lineage>
        <taxon>Bacteria</taxon>
        <taxon>Bacillati</taxon>
        <taxon>Actinomycetota</taxon>
        <taxon>Actinomycetes</taxon>
        <taxon>Mycobacteriales</taxon>
        <taxon>Nocardiaceae</taxon>
        <taxon>Nocardia</taxon>
    </lineage>
</organism>
<keyword evidence="4" id="KW-1185">Reference proteome</keyword>
<evidence type="ECO:0000313" key="4">
    <source>
        <dbReference type="Proteomes" id="UP000247569"/>
    </source>
</evidence>
<reference evidence="3 4" key="1">
    <citation type="submission" date="2018-05" db="EMBL/GenBank/DDBJ databases">
        <title>Genomic Encyclopedia of Type Strains, Phase IV (KMG-IV): sequencing the most valuable type-strain genomes for metagenomic binning, comparative biology and taxonomic classification.</title>
        <authorList>
            <person name="Goeker M."/>
        </authorList>
    </citation>
    <scope>NUCLEOTIDE SEQUENCE [LARGE SCALE GENOMIC DNA]</scope>
    <source>
        <strain evidence="3 4">DSM 44704</strain>
    </source>
</reference>
<name>A0A318JXI7_9NOCA</name>
<accession>A0A318JXI7</accession>
<dbReference type="Pfam" id="PF09203">
    <property type="entry name" value="MspA"/>
    <property type="match status" value="1"/>
</dbReference>
<feature type="chain" id="PRO_5016405151" evidence="2">
    <location>
        <begin position="32"/>
        <end position="226"/>
    </location>
</feature>
<sequence>MSRYRNSLQAAGLGIAATVALGLCSATAARADTYVPLPGGEIVRTLSDGTVVTLRIVDESATISPSMGATPLHRNAWVSGRVVVEISGTGAQSGGFIYPGYSVGCQVNIAGGGAGAGAHGGLDWSDPEQVKPEAGAETSGNLSVGPGRVKSFFILDQESPDLFGEERHYRSHTFEGSGGSVTWSDTTIGLSGCAGYAQARAFAAVEVFTPTVSAWISVYGQPFSIG</sequence>
<evidence type="ECO:0000256" key="2">
    <source>
        <dbReference type="SAM" id="SignalP"/>
    </source>
</evidence>
<dbReference type="InterPro" id="IPR015286">
    <property type="entry name" value="Porin_fam_mycobact-type"/>
</dbReference>
<dbReference type="AlphaFoldDB" id="A0A318JXI7"/>
<dbReference type="OrthoDB" id="4540215at2"/>
<comment type="caution">
    <text evidence="3">The sequence shown here is derived from an EMBL/GenBank/DDBJ whole genome shotgun (WGS) entry which is preliminary data.</text>
</comment>